<name>A0ABP6DGB1_9ACTN</name>
<organism evidence="1 2">
    <name type="scientific">Streptomyces lunalinharesii</name>
    <dbReference type="NCBI Taxonomy" id="333384"/>
    <lineage>
        <taxon>Bacteria</taxon>
        <taxon>Bacillati</taxon>
        <taxon>Actinomycetota</taxon>
        <taxon>Actinomycetes</taxon>
        <taxon>Kitasatosporales</taxon>
        <taxon>Streptomycetaceae</taxon>
        <taxon>Streptomyces</taxon>
    </lineage>
</organism>
<reference evidence="2" key="1">
    <citation type="journal article" date="2019" name="Int. J. Syst. Evol. Microbiol.">
        <title>The Global Catalogue of Microorganisms (GCM) 10K type strain sequencing project: providing services to taxonomists for standard genome sequencing and annotation.</title>
        <authorList>
            <consortium name="The Broad Institute Genomics Platform"/>
            <consortium name="The Broad Institute Genome Sequencing Center for Infectious Disease"/>
            <person name="Wu L."/>
            <person name="Ma J."/>
        </authorList>
    </citation>
    <scope>NUCLEOTIDE SEQUENCE [LARGE SCALE GENOMIC DNA]</scope>
    <source>
        <strain evidence="2">JCM 16374</strain>
    </source>
</reference>
<evidence type="ECO:0000313" key="2">
    <source>
        <dbReference type="Proteomes" id="UP001500994"/>
    </source>
</evidence>
<accession>A0ABP6DGB1</accession>
<sequence>MYCDAACRPKAYRRRVANRSAEASAARATDPVAELLTALEPYGVRLDRGLSQDGRRLRNALHALPPA</sequence>
<keyword evidence="2" id="KW-1185">Reference proteome</keyword>
<dbReference type="Proteomes" id="UP001500994">
    <property type="component" value="Unassembled WGS sequence"/>
</dbReference>
<gene>
    <name evidence="1" type="ORF">GCM10009864_02920</name>
</gene>
<proteinExistence type="predicted"/>
<comment type="caution">
    <text evidence="1">The sequence shown here is derived from an EMBL/GenBank/DDBJ whole genome shotgun (WGS) entry which is preliminary data.</text>
</comment>
<evidence type="ECO:0000313" key="1">
    <source>
        <dbReference type="EMBL" id="GAA2644525.1"/>
    </source>
</evidence>
<dbReference type="EMBL" id="BAAARK010000001">
    <property type="protein sequence ID" value="GAA2644525.1"/>
    <property type="molecule type" value="Genomic_DNA"/>
</dbReference>
<protein>
    <submittedName>
        <fullName evidence="1">Uncharacterized protein</fullName>
    </submittedName>
</protein>